<gene>
    <name evidence="2" type="ORF">SCABRO_00156</name>
</gene>
<proteinExistence type="predicted"/>
<evidence type="ECO:0000313" key="2">
    <source>
        <dbReference type="EMBL" id="KHE94078.1"/>
    </source>
</evidence>
<name>A0A0B0ESG0_9BACT</name>
<accession>A0A0B0ESG0</accession>
<protein>
    <submittedName>
        <fullName evidence="2">Uncharacterized protein</fullName>
    </submittedName>
</protein>
<reference evidence="2 3" key="1">
    <citation type="submission" date="2014-10" db="EMBL/GenBank/DDBJ databases">
        <title>Draft genome of anammox bacterium scalindua brodae, obtained using differential coverage binning of sequence data from two enrichment reactors.</title>
        <authorList>
            <person name="Speth D.R."/>
            <person name="Russ L."/>
            <person name="Kartal B."/>
            <person name="Op den Camp H.J."/>
            <person name="Dutilh B.E."/>
            <person name="Jetten M.S."/>
        </authorList>
    </citation>
    <scope>NUCLEOTIDE SEQUENCE [LARGE SCALE GENOMIC DNA]</scope>
    <source>
        <strain evidence="2">RU1</strain>
    </source>
</reference>
<organism evidence="2 3">
    <name type="scientific">Candidatus Scalindua brodae</name>
    <dbReference type="NCBI Taxonomy" id="237368"/>
    <lineage>
        <taxon>Bacteria</taxon>
        <taxon>Pseudomonadati</taxon>
        <taxon>Planctomycetota</taxon>
        <taxon>Candidatus Brocadiia</taxon>
        <taxon>Candidatus Brocadiales</taxon>
        <taxon>Candidatus Scalinduaceae</taxon>
        <taxon>Candidatus Scalindua</taxon>
    </lineage>
</organism>
<evidence type="ECO:0000313" key="3">
    <source>
        <dbReference type="Proteomes" id="UP000030652"/>
    </source>
</evidence>
<dbReference type="Proteomes" id="UP000030652">
    <property type="component" value="Unassembled WGS sequence"/>
</dbReference>
<sequence>MPYKTRPYISYTFGCLRNPFIQYEITKDKKLYTHRSFFGLFHWGPSAFLDLDKVSPEPTNQKFLNPKGWISMGDVKVSVPGKTEIFKNIKPMDDFILAVEGEHPFFKDERRQVQEEEEQKVKEAEIKASMKDENLADIIIYYPHIPKTVVTLLKALYPSKYDSARFTPLVKKGAWVEKGQTVGSYGEIKITATYSGRIEMLGNSQAGRFEWPETEGTVIKKFLDHDNDGSAKEEYHYSFALRPLLTDPDYIRTSTPDNNYYVARAFDNADVYKNNKKNSGLYLWTTYILYTLG</sequence>
<dbReference type="AlphaFoldDB" id="A0A0B0ESG0"/>
<feature type="coiled-coil region" evidence="1">
    <location>
        <begin position="107"/>
        <end position="134"/>
    </location>
</feature>
<comment type="caution">
    <text evidence="2">The sequence shown here is derived from an EMBL/GenBank/DDBJ whole genome shotgun (WGS) entry which is preliminary data.</text>
</comment>
<evidence type="ECO:0000256" key="1">
    <source>
        <dbReference type="SAM" id="Coils"/>
    </source>
</evidence>
<keyword evidence="1" id="KW-0175">Coiled coil</keyword>
<dbReference type="EMBL" id="JRYO01000017">
    <property type="protein sequence ID" value="KHE94078.1"/>
    <property type="molecule type" value="Genomic_DNA"/>
</dbReference>